<name>A0AA37T7B4_9ALTE</name>
<gene>
    <name evidence="2" type="ORF">GCM10007852_37730</name>
</gene>
<reference evidence="2" key="1">
    <citation type="journal article" date="2014" name="Int. J. Syst. Evol. Microbiol.">
        <title>Complete genome sequence of Corynebacterium casei LMG S-19264T (=DSM 44701T), isolated from a smear-ripened cheese.</title>
        <authorList>
            <consortium name="US DOE Joint Genome Institute (JGI-PGF)"/>
            <person name="Walter F."/>
            <person name="Albersmeier A."/>
            <person name="Kalinowski J."/>
            <person name="Ruckert C."/>
        </authorList>
    </citation>
    <scope>NUCLEOTIDE SEQUENCE</scope>
    <source>
        <strain evidence="2">NBRC 110023</strain>
    </source>
</reference>
<dbReference type="EMBL" id="BSOT01000019">
    <property type="protein sequence ID" value="GLR72865.1"/>
    <property type="molecule type" value="Genomic_DNA"/>
</dbReference>
<feature type="transmembrane region" description="Helical" evidence="1">
    <location>
        <begin position="28"/>
        <end position="46"/>
    </location>
</feature>
<reference evidence="2" key="2">
    <citation type="submission" date="2023-01" db="EMBL/GenBank/DDBJ databases">
        <title>Draft genome sequence of Agaribacter marinus strain NBRC 110023.</title>
        <authorList>
            <person name="Sun Q."/>
            <person name="Mori K."/>
        </authorList>
    </citation>
    <scope>NUCLEOTIDE SEQUENCE</scope>
    <source>
        <strain evidence="2">NBRC 110023</strain>
    </source>
</reference>
<protein>
    <submittedName>
        <fullName evidence="2">Uncharacterized protein</fullName>
    </submittedName>
</protein>
<keyword evidence="1" id="KW-0812">Transmembrane</keyword>
<keyword evidence="1" id="KW-0472">Membrane</keyword>
<proteinExistence type="predicted"/>
<evidence type="ECO:0000313" key="2">
    <source>
        <dbReference type="EMBL" id="GLR72865.1"/>
    </source>
</evidence>
<keyword evidence="3" id="KW-1185">Reference proteome</keyword>
<keyword evidence="1" id="KW-1133">Transmembrane helix</keyword>
<evidence type="ECO:0000313" key="3">
    <source>
        <dbReference type="Proteomes" id="UP001156601"/>
    </source>
</evidence>
<accession>A0AA37T7B4</accession>
<dbReference type="Proteomes" id="UP001156601">
    <property type="component" value="Unassembled WGS sequence"/>
</dbReference>
<comment type="caution">
    <text evidence="2">The sequence shown here is derived from an EMBL/GenBank/DDBJ whole genome shotgun (WGS) entry which is preliminary data.</text>
</comment>
<sequence length="61" mass="6759">MIGSGIEAYTAFLSFGGRRVLQVGVWEILFWIAPGIIGSIASYIVSKKYKKLFHIKVIGVE</sequence>
<evidence type="ECO:0000256" key="1">
    <source>
        <dbReference type="SAM" id="Phobius"/>
    </source>
</evidence>
<dbReference type="AlphaFoldDB" id="A0AA37T7B4"/>
<organism evidence="2 3">
    <name type="scientific">Agaribacter marinus</name>
    <dbReference type="NCBI Taxonomy" id="1431249"/>
    <lineage>
        <taxon>Bacteria</taxon>
        <taxon>Pseudomonadati</taxon>
        <taxon>Pseudomonadota</taxon>
        <taxon>Gammaproteobacteria</taxon>
        <taxon>Alteromonadales</taxon>
        <taxon>Alteromonadaceae</taxon>
        <taxon>Agaribacter</taxon>
    </lineage>
</organism>